<evidence type="ECO:0000313" key="4">
    <source>
        <dbReference type="Proteomes" id="UP000248659"/>
    </source>
</evidence>
<evidence type="ECO:0000256" key="1">
    <source>
        <dbReference type="SAM" id="MobiDB-lite"/>
    </source>
</evidence>
<reference evidence="3 4" key="1">
    <citation type="submission" date="2017-01" db="EMBL/GenBank/DDBJ databases">
        <title>Genome sequence of Rhodovulum viride JA756.</title>
        <authorList>
            <person name="Lakshmi K.V."/>
            <person name="Tushar L.D."/>
            <person name="Sasikala C."/>
            <person name="Venkataramana C."/>
        </authorList>
    </citation>
    <scope>NUCLEOTIDE SEQUENCE [LARGE SCALE GENOMIC DNA]</scope>
    <source>
        <strain evidence="3 4">JA756</strain>
    </source>
</reference>
<dbReference type="Pfam" id="PF13403">
    <property type="entry name" value="Hint_2"/>
    <property type="match status" value="1"/>
</dbReference>
<name>A0ABX9DFA8_9RHOB</name>
<dbReference type="Proteomes" id="UP000248659">
    <property type="component" value="Unassembled WGS sequence"/>
</dbReference>
<protein>
    <recommendedName>
        <fullName evidence="2">Hedgehog/Intein (Hint) domain-containing protein</fullName>
    </recommendedName>
</protein>
<comment type="caution">
    <text evidence="3">The sequence shown here is derived from an EMBL/GenBank/DDBJ whole genome shotgun (WGS) entry which is preliminary data.</text>
</comment>
<accession>A0ABX9DFA8</accession>
<evidence type="ECO:0000259" key="2">
    <source>
        <dbReference type="Pfam" id="PF13403"/>
    </source>
</evidence>
<keyword evidence="4" id="KW-1185">Reference proteome</keyword>
<evidence type="ECO:0000313" key="3">
    <source>
        <dbReference type="EMBL" id="RAP41040.1"/>
    </source>
</evidence>
<feature type="domain" description="Hedgehog/Intein (Hint)" evidence="2">
    <location>
        <begin position="82"/>
        <end position="170"/>
    </location>
</feature>
<organism evidence="3 4">
    <name type="scientific">Rhodovulum viride</name>
    <dbReference type="NCBI Taxonomy" id="1231134"/>
    <lineage>
        <taxon>Bacteria</taxon>
        <taxon>Pseudomonadati</taxon>
        <taxon>Pseudomonadota</taxon>
        <taxon>Alphaproteobacteria</taxon>
        <taxon>Rhodobacterales</taxon>
        <taxon>Paracoccaceae</taxon>
        <taxon>Rhodovulum</taxon>
    </lineage>
</organism>
<dbReference type="InterPro" id="IPR028992">
    <property type="entry name" value="Hedgehog/Intein_dom"/>
</dbReference>
<gene>
    <name evidence="3" type="ORF">BYZ73_12655</name>
</gene>
<sequence length="267" mass="28735">MQDFNPDIDYLYLGDMSPDDLVFTATADPKIWEVTIAGGDPADKMELDWTYHWSDITAADLRARALGSGTYTAPEDLSVAYFTAGSRIATPEGPQPLTELRPGDLVLTLDRGPCPVRDVLTTDLDPATLARHPELRPVVLEPSALGPGRPDRRMHPSPQHGVLMLADGREVLVRPPSGRRTGPGPYPEPAPQLAALYPPSDGPPCPGAGRWRLERELPCRSRDAADARPRAQARGKGTGRALLGAGPAASAPGRSAPRRCRDPLRPI</sequence>
<proteinExistence type="predicted"/>
<dbReference type="InterPro" id="IPR036844">
    <property type="entry name" value="Hint_dom_sf"/>
</dbReference>
<feature type="region of interest" description="Disordered" evidence="1">
    <location>
        <begin position="216"/>
        <end position="267"/>
    </location>
</feature>
<feature type="compositionally biased region" description="Basic and acidic residues" evidence="1">
    <location>
        <begin position="216"/>
        <end position="229"/>
    </location>
</feature>
<feature type="compositionally biased region" description="Low complexity" evidence="1">
    <location>
        <begin position="230"/>
        <end position="255"/>
    </location>
</feature>
<dbReference type="SUPFAM" id="SSF51294">
    <property type="entry name" value="Hedgehog/intein (Hint) domain"/>
    <property type="match status" value="1"/>
</dbReference>
<dbReference type="EMBL" id="MUAV01000013">
    <property type="protein sequence ID" value="RAP41040.1"/>
    <property type="molecule type" value="Genomic_DNA"/>
</dbReference>